<dbReference type="Pfam" id="PF13560">
    <property type="entry name" value="HTH_31"/>
    <property type="match status" value="1"/>
</dbReference>
<proteinExistence type="predicted"/>
<comment type="caution">
    <text evidence="2">The sequence shown here is derived from an EMBL/GenBank/DDBJ whole genome shotgun (WGS) entry which is preliminary data.</text>
</comment>
<evidence type="ECO:0000313" key="3">
    <source>
        <dbReference type="Proteomes" id="UP000523007"/>
    </source>
</evidence>
<reference evidence="2 3" key="1">
    <citation type="submission" date="2020-08" db="EMBL/GenBank/DDBJ databases">
        <title>Sequencing the genomes of 1000 actinobacteria strains.</title>
        <authorList>
            <person name="Klenk H.-P."/>
        </authorList>
    </citation>
    <scope>NUCLEOTIDE SEQUENCE [LARGE SCALE GENOMIC DNA]</scope>
    <source>
        <strain evidence="2 3">DSM 102030</strain>
    </source>
</reference>
<keyword evidence="3" id="KW-1185">Reference proteome</keyword>
<dbReference type="SUPFAM" id="SSF47413">
    <property type="entry name" value="lambda repressor-like DNA-binding domains"/>
    <property type="match status" value="1"/>
</dbReference>
<dbReference type="EMBL" id="JACHJT010000001">
    <property type="protein sequence ID" value="MBB4931601.1"/>
    <property type="molecule type" value="Genomic_DNA"/>
</dbReference>
<dbReference type="CDD" id="cd00093">
    <property type="entry name" value="HTH_XRE"/>
    <property type="match status" value="1"/>
</dbReference>
<protein>
    <submittedName>
        <fullName evidence="2">Transcriptional regulator with XRE-family HTH domain</fullName>
    </submittedName>
</protein>
<gene>
    <name evidence="2" type="ORF">F4561_002421</name>
</gene>
<organism evidence="2 3">
    <name type="scientific">Lipingzhangella halophila</name>
    <dbReference type="NCBI Taxonomy" id="1783352"/>
    <lineage>
        <taxon>Bacteria</taxon>
        <taxon>Bacillati</taxon>
        <taxon>Actinomycetota</taxon>
        <taxon>Actinomycetes</taxon>
        <taxon>Streptosporangiales</taxon>
        <taxon>Nocardiopsidaceae</taxon>
        <taxon>Lipingzhangella</taxon>
    </lineage>
</organism>
<dbReference type="Proteomes" id="UP000523007">
    <property type="component" value="Unassembled WGS sequence"/>
</dbReference>
<dbReference type="InterPro" id="IPR010982">
    <property type="entry name" value="Lambda_DNA-bd_dom_sf"/>
</dbReference>
<dbReference type="InterPro" id="IPR043917">
    <property type="entry name" value="DUF5753"/>
</dbReference>
<accession>A0A7W7RHK2</accession>
<evidence type="ECO:0000259" key="1">
    <source>
        <dbReference type="PROSITE" id="PS50943"/>
    </source>
</evidence>
<dbReference type="AlphaFoldDB" id="A0A7W7RHK2"/>
<dbReference type="GO" id="GO:0003677">
    <property type="term" value="F:DNA binding"/>
    <property type="evidence" value="ECO:0007669"/>
    <property type="project" value="InterPro"/>
</dbReference>
<name>A0A7W7RHK2_9ACTN</name>
<dbReference type="SMART" id="SM00530">
    <property type="entry name" value="HTH_XRE"/>
    <property type="match status" value="1"/>
</dbReference>
<dbReference type="Pfam" id="PF19054">
    <property type="entry name" value="DUF5753"/>
    <property type="match status" value="1"/>
</dbReference>
<dbReference type="InterPro" id="IPR001387">
    <property type="entry name" value="Cro/C1-type_HTH"/>
</dbReference>
<dbReference type="PROSITE" id="PS50943">
    <property type="entry name" value="HTH_CROC1"/>
    <property type="match status" value="1"/>
</dbReference>
<dbReference type="RefSeq" id="WP_184578002.1">
    <property type="nucleotide sequence ID" value="NZ_JACHJT010000001.1"/>
</dbReference>
<sequence length="273" mass="30348">MAVSRKSARLRFGFEVRRYRKRAGMTQQHVAKALHISQSHLSDVEVGKKGLGTEQIPRLDSVLNAGGLLAKRWQDLHREDGYAEWFRDVVTLEQEATEIRLYQSSVVPGLFQTAAYARELIQLGNPGATSVAVTEQVEARIRRQEILEAEQGAVVMAVIEEHVLRRPVGGVETMAAQLDKLLEVAIPPRVTVQVIPLDTPEHYGMDGSFALFVVPEKGHLAYTETHVSSDPRDDKAAIDGYMTIFGNLRGVALAPSASRSLIERIRREFDAQP</sequence>
<evidence type="ECO:0000313" key="2">
    <source>
        <dbReference type="EMBL" id="MBB4931601.1"/>
    </source>
</evidence>
<feature type="domain" description="HTH cro/C1-type" evidence="1">
    <location>
        <begin position="16"/>
        <end position="69"/>
    </location>
</feature>
<dbReference type="Gene3D" id="1.10.260.40">
    <property type="entry name" value="lambda repressor-like DNA-binding domains"/>
    <property type="match status" value="1"/>
</dbReference>